<feature type="region of interest" description="Disordered" evidence="3">
    <location>
        <begin position="436"/>
        <end position="457"/>
    </location>
</feature>
<dbReference type="PROSITE" id="PS00375">
    <property type="entry name" value="UDPGT"/>
    <property type="match status" value="1"/>
</dbReference>
<dbReference type="Proteomes" id="UP000188268">
    <property type="component" value="Unassembled WGS sequence"/>
</dbReference>
<protein>
    <submittedName>
        <fullName evidence="4">UDP-glucuronosyl/UDP-glucosyltransferase</fullName>
    </submittedName>
</protein>
<dbReference type="Gene3D" id="3.40.50.2000">
    <property type="entry name" value="Glycogen Phosphorylase B"/>
    <property type="match status" value="2"/>
</dbReference>
<dbReference type="GO" id="GO:0008194">
    <property type="term" value="F:UDP-glycosyltransferase activity"/>
    <property type="evidence" value="ECO:0007669"/>
    <property type="project" value="InterPro"/>
</dbReference>
<dbReference type="FunFam" id="3.40.50.2000:FF:000037">
    <property type="entry name" value="Glycosyltransferase"/>
    <property type="match status" value="1"/>
</dbReference>
<dbReference type="Pfam" id="PF00201">
    <property type="entry name" value="UDPGT"/>
    <property type="match status" value="1"/>
</dbReference>
<comment type="caution">
    <text evidence="4">The sequence shown here is derived from an EMBL/GenBank/DDBJ whole genome shotgun (WGS) entry which is preliminary data.</text>
</comment>
<dbReference type="InterPro" id="IPR002213">
    <property type="entry name" value="UDP_glucos_trans"/>
</dbReference>
<dbReference type="OrthoDB" id="1894747at2759"/>
<dbReference type="SUPFAM" id="SSF53756">
    <property type="entry name" value="UDP-Glycosyltransferase/glycogen phosphorylase"/>
    <property type="match status" value="1"/>
</dbReference>
<dbReference type="STRING" id="210143.A0A1R3I170"/>
<dbReference type="Gramene" id="OMO76337">
    <property type="protein sequence ID" value="OMO76337"/>
    <property type="gene ID" value="CCACVL1_15746"/>
</dbReference>
<accession>A0A1R3I170</accession>
<evidence type="ECO:0000313" key="4">
    <source>
        <dbReference type="EMBL" id="OMO76337.1"/>
    </source>
</evidence>
<evidence type="ECO:0000313" key="5">
    <source>
        <dbReference type="Proteomes" id="UP000188268"/>
    </source>
</evidence>
<dbReference type="InterPro" id="IPR035595">
    <property type="entry name" value="UDP_glycos_trans_CS"/>
</dbReference>
<feature type="compositionally biased region" description="Polar residues" evidence="3">
    <location>
        <begin position="447"/>
        <end position="457"/>
    </location>
</feature>
<gene>
    <name evidence="4" type="ORF">CCACVL1_15746</name>
</gene>
<name>A0A1R3I170_COCAP</name>
<evidence type="ECO:0000256" key="1">
    <source>
        <dbReference type="ARBA" id="ARBA00009995"/>
    </source>
</evidence>
<dbReference type="PANTHER" id="PTHR35694">
    <property type="entry name" value="DENEDDYLASE"/>
    <property type="match status" value="1"/>
</dbReference>
<organism evidence="4 5">
    <name type="scientific">Corchorus capsularis</name>
    <name type="common">Jute</name>
    <dbReference type="NCBI Taxonomy" id="210143"/>
    <lineage>
        <taxon>Eukaryota</taxon>
        <taxon>Viridiplantae</taxon>
        <taxon>Streptophyta</taxon>
        <taxon>Embryophyta</taxon>
        <taxon>Tracheophyta</taxon>
        <taxon>Spermatophyta</taxon>
        <taxon>Magnoliopsida</taxon>
        <taxon>eudicotyledons</taxon>
        <taxon>Gunneridae</taxon>
        <taxon>Pentapetalae</taxon>
        <taxon>rosids</taxon>
        <taxon>malvids</taxon>
        <taxon>Malvales</taxon>
        <taxon>Malvaceae</taxon>
        <taxon>Grewioideae</taxon>
        <taxon>Apeibeae</taxon>
        <taxon>Corchorus</taxon>
    </lineage>
</organism>
<sequence length="1027" mass="114249">MAFANSLALISPPFPLHSSKNFTFSPKLPFRSPKIPLLILSCSSRKQAPSTEQEALKFIAESDGTTLPCVRTYENDLARLTLVGDVSFDQALTAAAADGGRAAAEHVDAGIPAMVIETVFPGSTAKNATVSTRLFLPARKVKEKAHKLKKSLSEDILAGTSSKNILAMTFRQVVMQKLWSFELVLFHPGTQRDMEDLENPREVFASFTLSSSEESVISVLAEVVCVLALQSTERHFLDSLVGKTSSKFFQWFRKSNKIMSKDSSVVIYKVFEDEIVENARSLLESFSSYRESLKTMDLRQKNYWWTPSMHSKLEKIGGHEFSAWTSEFIPAFGLEVDANMLKDVKFEGWRKSDDNRWEVLLTHSQMVALADILDMYYEDVYSLPNKQLRCGVVANYNSLSKAKRSSSVLRIVSATIASGIFLITISTLSQFRFPHQHKGGKYPRESGSPTSSITESKPIQSIDTEKLEASCLLVIQKIKDAFGWPGEISTETNLGAWIGEIPNYLKVPHQANSGGEDDSTNSADVEKINDGIKSSVQDVASYQVTLSSEGKLVGFQPTSRVGVNYWAVNPLAKELYGGRKLSPVGHITSFLHLSNKLAERDHKISFFLPTKLQSKFEPFNLHPNLITFIPVTIPHVDGLPSATQTTADIPLSQQHLLLAAMDLTEPFIETSLRKLKPHFVFFDFTPWLPILCHKLGIKSLFYYTISPATVGYLISPTRKILEKGLTGSDLMEPPPGFPSSSIKLRDHEARELAAQTMKEYDHGNKNNSFLVRQLTSLNECDAIGFKTCRETEGPYCDYIEKQFEKPVILAGPVLPEPPRKPLDEKWEKLLSNFKGQTVIFCAFGSECVLNKEQFQELVLGLELTNLPFLVALKPPIGAETTESALPEGFQERVKGRGFVTSHWVPQELILKHPSVGCFVTHCGSGSLSEAMVNECQLVLLPHFGDQIINARLMAGDLKVGVEVEKGEENGVFTKEDVCKAVRALMEDDSEVGKEARANHAKWKEILLGKGLENSYIDSFVNKLLELK</sequence>
<comment type="similarity">
    <text evidence="1">Belongs to the UDP-glycosyltransferase family.</text>
</comment>
<evidence type="ECO:0000256" key="2">
    <source>
        <dbReference type="ARBA" id="ARBA00022679"/>
    </source>
</evidence>
<dbReference type="FunFam" id="3.40.50.2000:FF:000087">
    <property type="entry name" value="Glycosyltransferase"/>
    <property type="match status" value="1"/>
</dbReference>
<dbReference type="EMBL" id="AWWV01010886">
    <property type="protein sequence ID" value="OMO76337.1"/>
    <property type="molecule type" value="Genomic_DNA"/>
</dbReference>
<keyword evidence="2 4" id="KW-0808">Transferase</keyword>
<keyword evidence="5" id="KW-1185">Reference proteome</keyword>
<evidence type="ECO:0000256" key="3">
    <source>
        <dbReference type="SAM" id="MobiDB-lite"/>
    </source>
</evidence>
<dbReference type="CDD" id="cd03784">
    <property type="entry name" value="GT1_Gtf-like"/>
    <property type="match status" value="1"/>
</dbReference>
<proteinExistence type="inferred from homology"/>
<dbReference type="AlphaFoldDB" id="A0A1R3I170"/>
<dbReference type="PANTHER" id="PTHR35694:SF1">
    <property type="entry name" value="DENEDDYLASE"/>
    <property type="match status" value="1"/>
</dbReference>
<reference evidence="4 5" key="1">
    <citation type="submission" date="2013-09" db="EMBL/GenBank/DDBJ databases">
        <title>Corchorus capsularis genome sequencing.</title>
        <authorList>
            <person name="Alam M."/>
            <person name="Haque M.S."/>
            <person name="Islam M.S."/>
            <person name="Emdad E.M."/>
            <person name="Islam M.M."/>
            <person name="Ahmed B."/>
            <person name="Halim A."/>
            <person name="Hossen Q.M.M."/>
            <person name="Hossain M.Z."/>
            <person name="Ahmed R."/>
            <person name="Khan M.M."/>
            <person name="Islam R."/>
            <person name="Rashid M.M."/>
            <person name="Khan S.A."/>
            <person name="Rahman M.S."/>
            <person name="Alam M."/>
        </authorList>
    </citation>
    <scope>NUCLEOTIDE SEQUENCE [LARGE SCALE GENOMIC DNA]</scope>
    <source>
        <strain evidence="5">cv. CVL-1</strain>
        <tissue evidence="4">Whole seedling</tissue>
    </source>
</reference>